<evidence type="ECO:0008006" key="3">
    <source>
        <dbReference type="Google" id="ProtNLM"/>
    </source>
</evidence>
<keyword evidence="2" id="KW-1185">Reference proteome</keyword>
<dbReference type="AlphaFoldDB" id="A0AAF1AIX8"/>
<reference evidence="1" key="2">
    <citation type="submission" date="2022-03" db="EMBL/GenBank/DDBJ databases">
        <title>Draft title - Genomic analysis of global carrot germplasm unveils the trajectory of domestication and the origin of high carotenoid orange carrot.</title>
        <authorList>
            <person name="Iorizzo M."/>
            <person name="Ellison S."/>
            <person name="Senalik D."/>
            <person name="Macko-Podgorni A."/>
            <person name="Grzebelus D."/>
            <person name="Bostan H."/>
            <person name="Rolling W."/>
            <person name="Curaba J."/>
            <person name="Simon P."/>
        </authorList>
    </citation>
    <scope>NUCLEOTIDE SEQUENCE</scope>
    <source>
        <tissue evidence="1">Leaf</tissue>
    </source>
</reference>
<name>A0AAF1AIX8_DAUCS</name>
<reference evidence="1" key="1">
    <citation type="journal article" date="2016" name="Nat. Genet.">
        <title>A high-quality carrot genome assembly provides new insights into carotenoid accumulation and asterid genome evolution.</title>
        <authorList>
            <person name="Iorizzo M."/>
            <person name="Ellison S."/>
            <person name="Senalik D."/>
            <person name="Zeng P."/>
            <person name="Satapoomin P."/>
            <person name="Huang J."/>
            <person name="Bowman M."/>
            <person name="Iovene M."/>
            <person name="Sanseverino W."/>
            <person name="Cavagnaro P."/>
            <person name="Yildiz M."/>
            <person name="Macko-Podgorni A."/>
            <person name="Moranska E."/>
            <person name="Grzebelus E."/>
            <person name="Grzebelus D."/>
            <person name="Ashrafi H."/>
            <person name="Zheng Z."/>
            <person name="Cheng S."/>
            <person name="Spooner D."/>
            <person name="Van Deynze A."/>
            <person name="Simon P."/>
        </authorList>
    </citation>
    <scope>NUCLEOTIDE SEQUENCE</scope>
    <source>
        <tissue evidence="1">Leaf</tissue>
    </source>
</reference>
<accession>A0AAF1AIX8</accession>
<sequence length="80" mass="9362">MKQRPNSFKEAKHPMDAEAWIDHMEKIFRVLNCSEEEKARFGVYRLEGDAGTWWKSVVASHPAGYEDALTWNVFKAQFDQ</sequence>
<protein>
    <recommendedName>
        <fullName evidence="3">Retrotransposon gag domain-containing protein</fullName>
    </recommendedName>
</protein>
<evidence type="ECO:0000313" key="1">
    <source>
        <dbReference type="EMBL" id="WOG84223.1"/>
    </source>
</evidence>
<organism evidence="1 2">
    <name type="scientific">Daucus carota subsp. sativus</name>
    <name type="common">Carrot</name>
    <dbReference type="NCBI Taxonomy" id="79200"/>
    <lineage>
        <taxon>Eukaryota</taxon>
        <taxon>Viridiplantae</taxon>
        <taxon>Streptophyta</taxon>
        <taxon>Embryophyta</taxon>
        <taxon>Tracheophyta</taxon>
        <taxon>Spermatophyta</taxon>
        <taxon>Magnoliopsida</taxon>
        <taxon>eudicotyledons</taxon>
        <taxon>Gunneridae</taxon>
        <taxon>Pentapetalae</taxon>
        <taxon>asterids</taxon>
        <taxon>campanulids</taxon>
        <taxon>Apiales</taxon>
        <taxon>Apiaceae</taxon>
        <taxon>Apioideae</taxon>
        <taxon>Scandiceae</taxon>
        <taxon>Daucinae</taxon>
        <taxon>Daucus</taxon>
        <taxon>Daucus sect. Daucus</taxon>
    </lineage>
</organism>
<dbReference type="Proteomes" id="UP000077755">
    <property type="component" value="Chromosome 1"/>
</dbReference>
<dbReference type="EMBL" id="CP093343">
    <property type="protein sequence ID" value="WOG84223.1"/>
    <property type="molecule type" value="Genomic_DNA"/>
</dbReference>
<gene>
    <name evidence="1" type="ORF">DCAR_0103405</name>
</gene>
<proteinExistence type="predicted"/>
<evidence type="ECO:0000313" key="2">
    <source>
        <dbReference type="Proteomes" id="UP000077755"/>
    </source>
</evidence>